<evidence type="ECO:0000256" key="13">
    <source>
        <dbReference type="PIRSR" id="PIRSR602401-1"/>
    </source>
</evidence>
<dbReference type="STRING" id="158441.A0A226CY86"/>
<evidence type="ECO:0000313" key="17">
    <source>
        <dbReference type="Proteomes" id="UP000198287"/>
    </source>
</evidence>
<keyword evidence="15" id="KW-1133">Transmembrane helix</keyword>
<dbReference type="Pfam" id="PF00067">
    <property type="entry name" value="p450"/>
    <property type="match status" value="1"/>
</dbReference>
<dbReference type="GO" id="GO:0005789">
    <property type="term" value="C:endoplasmic reticulum membrane"/>
    <property type="evidence" value="ECO:0007669"/>
    <property type="project" value="UniProtKB-SubCell"/>
</dbReference>
<evidence type="ECO:0000256" key="4">
    <source>
        <dbReference type="ARBA" id="ARBA00010617"/>
    </source>
</evidence>
<feature type="transmembrane region" description="Helical" evidence="15">
    <location>
        <begin position="25"/>
        <end position="46"/>
    </location>
</feature>
<keyword evidence="10 13" id="KW-0408">Iron</keyword>
<evidence type="ECO:0000256" key="8">
    <source>
        <dbReference type="ARBA" id="ARBA00022848"/>
    </source>
</evidence>
<evidence type="ECO:0000256" key="5">
    <source>
        <dbReference type="ARBA" id="ARBA00022617"/>
    </source>
</evidence>
<keyword evidence="5 13" id="KW-0349">Heme</keyword>
<proteinExistence type="inferred from homology"/>
<keyword evidence="15" id="KW-0812">Transmembrane</keyword>
<keyword evidence="7" id="KW-0256">Endoplasmic reticulum</keyword>
<dbReference type="InterPro" id="IPR050196">
    <property type="entry name" value="Cytochrome_P450_Monoox"/>
</dbReference>
<accession>A0A226CY86</accession>
<evidence type="ECO:0000256" key="1">
    <source>
        <dbReference type="ARBA" id="ARBA00001971"/>
    </source>
</evidence>
<dbReference type="PANTHER" id="PTHR24291:SF189">
    <property type="entry name" value="CYTOCHROME P450 4C3-RELATED"/>
    <property type="match status" value="1"/>
</dbReference>
<dbReference type="InterPro" id="IPR001128">
    <property type="entry name" value="Cyt_P450"/>
</dbReference>
<dbReference type="GO" id="GO:0004497">
    <property type="term" value="F:monooxygenase activity"/>
    <property type="evidence" value="ECO:0007669"/>
    <property type="project" value="UniProtKB-KW"/>
</dbReference>
<dbReference type="PRINTS" id="PR00463">
    <property type="entry name" value="EP450I"/>
</dbReference>
<dbReference type="InterPro" id="IPR036396">
    <property type="entry name" value="Cyt_P450_sf"/>
</dbReference>
<dbReference type="EMBL" id="LNIX01000047">
    <property type="protein sequence ID" value="OXA38285.1"/>
    <property type="molecule type" value="Genomic_DNA"/>
</dbReference>
<dbReference type="SUPFAM" id="SSF48264">
    <property type="entry name" value="Cytochrome P450"/>
    <property type="match status" value="1"/>
</dbReference>
<dbReference type="GO" id="GO:0016705">
    <property type="term" value="F:oxidoreductase activity, acting on paired donors, with incorporation or reduction of molecular oxygen"/>
    <property type="evidence" value="ECO:0007669"/>
    <property type="project" value="InterPro"/>
</dbReference>
<evidence type="ECO:0000256" key="12">
    <source>
        <dbReference type="ARBA" id="ARBA00023136"/>
    </source>
</evidence>
<evidence type="ECO:0000256" key="14">
    <source>
        <dbReference type="RuleBase" id="RU000461"/>
    </source>
</evidence>
<comment type="similarity">
    <text evidence="4 14">Belongs to the cytochrome P450 family.</text>
</comment>
<keyword evidence="11 14" id="KW-0503">Monooxygenase</keyword>
<evidence type="ECO:0000256" key="3">
    <source>
        <dbReference type="ARBA" id="ARBA00004586"/>
    </source>
</evidence>
<dbReference type="Gene3D" id="1.10.630.10">
    <property type="entry name" value="Cytochrome P450"/>
    <property type="match status" value="1"/>
</dbReference>
<dbReference type="Proteomes" id="UP000198287">
    <property type="component" value="Unassembled WGS sequence"/>
</dbReference>
<evidence type="ECO:0000313" key="16">
    <source>
        <dbReference type="EMBL" id="OXA38285.1"/>
    </source>
</evidence>
<evidence type="ECO:0000256" key="2">
    <source>
        <dbReference type="ARBA" id="ARBA00004524"/>
    </source>
</evidence>
<evidence type="ECO:0000256" key="11">
    <source>
        <dbReference type="ARBA" id="ARBA00023033"/>
    </source>
</evidence>
<organism evidence="16 17">
    <name type="scientific">Folsomia candida</name>
    <name type="common">Springtail</name>
    <dbReference type="NCBI Taxonomy" id="158441"/>
    <lineage>
        <taxon>Eukaryota</taxon>
        <taxon>Metazoa</taxon>
        <taxon>Ecdysozoa</taxon>
        <taxon>Arthropoda</taxon>
        <taxon>Hexapoda</taxon>
        <taxon>Collembola</taxon>
        <taxon>Entomobryomorpha</taxon>
        <taxon>Isotomoidea</taxon>
        <taxon>Isotomidae</taxon>
        <taxon>Proisotominae</taxon>
        <taxon>Folsomia</taxon>
    </lineage>
</organism>
<keyword evidence="9 14" id="KW-0560">Oxidoreductase</keyword>
<dbReference type="AlphaFoldDB" id="A0A226CY86"/>
<dbReference type="GO" id="GO:0020037">
    <property type="term" value="F:heme binding"/>
    <property type="evidence" value="ECO:0007669"/>
    <property type="project" value="InterPro"/>
</dbReference>
<evidence type="ECO:0000256" key="10">
    <source>
        <dbReference type="ARBA" id="ARBA00023004"/>
    </source>
</evidence>
<evidence type="ECO:0000256" key="15">
    <source>
        <dbReference type="SAM" id="Phobius"/>
    </source>
</evidence>
<comment type="subcellular location">
    <subcellularLocation>
        <location evidence="3">Endoplasmic reticulum membrane</location>
    </subcellularLocation>
    <subcellularLocation>
        <location evidence="2">Microsome membrane</location>
    </subcellularLocation>
</comment>
<name>A0A226CY86_FOLCA</name>
<gene>
    <name evidence="16" type="ORF">Fcan01_27062</name>
</gene>
<dbReference type="GO" id="GO:0005506">
    <property type="term" value="F:iron ion binding"/>
    <property type="evidence" value="ECO:0007669"/>
    <property type="project" value="InterPro"/>
</dbReference>
<reference evidence="16 17" key="1">
    <citation type="submission" date="2015-12" db="EMBL/GenBank/DDBJ databases">
        <title>The genome of Folsomia candida.</title>
        <authorList>
            <person name="Faddeeva A."/>
            <person name="Derks M.F."/>
            <person name="Anvar Y."/>
            <person name="Smit S."/>
            <person name="Van Straalen N."/>
            <person name="Roelofs D."/>
        </authorList>
    </citation>
    <scope>NUCLEOTIDE SEQUENCE [LARGE SCALE GENOMIC DNA]</scope>
    <source>
        <strain evidence="16 17">VU population</strain>
        <tissue evidence="16">Whole body</tissue>
    </source>
</reference>
<evidence type="ECO:0000256" key="7">
    <source>
        <dbReference type="ARBA" id="ARBA00022824"/>
    </source>
</evidence>
<keyword evidence="6 13" id="KW-0479">Metal-binding</keyword>
<keyword evidence="8" id="KW-0492">Microsome</keyword>
<feature type="binding site" description="axial binding residue" evidence="13">
    <location>
        <position position="411"/>
    </location>
    <ligand>
        <name>heme</name>
        <dbReference type="ChEBI" id="CHEBI:30413"/>
    </ligand>
    <ligandPart>
        <name>Fe</name>
        <dbReference type="ChEBI" id="CHEBI:18248"/>
    </ligandPart>
</feature>
<keyword evidence="17" id="KW-1185">Reference proteome</keyword>
<sequence length="468" mass="54417">MDLECLTSTENQTEFSTILIPSFPLFSIILKIVIPSLIFLLFWHYYQCHFTSVAKKINRFPGVPYIPFIGSFAAVRTLLDGRYELWKTKRKYLNPGLSKVMNADFLQVFHHQLKYLMAVLEEKCVTGEEFHIDGMFGKFTTGAGFTTILDWPVPINIFDKKSLPGFYEAFQTAAHLAGHPVVNLWFSFRPLWHLAGYEKKMRLAFATMRKYLNQEVQPYFYLMEELPPIKICLDLSEISVIQERMKCMNILYTKCTDPDEIFHQILNILAAAVDSTDFVLCEAFIFLAQNPDIQKKAYEEARRVIGDNYDVVMRSEDVSRLTYIAMVLKETMRIIPPVPALVRKVMEEMDVGNGLVIPKNTNVFIPLLTVHHDPKVYPKPGEFIPERFLPENVLNRHRYSYLPFSAGERICIGEKYVMPQMKFVVAKILYKYEILTKMKKPLEKTEVQYMPFSKYKDGLSIQLKRRLA</sequence>
<protein>
    <submittedName>
        <fullName evidence="16">Putative cytochrome P450 4ac1</fullName>
    </submittedName>
</protein>
<comment type="cofactor">
    <cofactor evidence="1 13">
        <name>heme</name>
        <dbReference type="ChEBI" id="CHEBI:30413"/>
    </cofactor>
</comment>
<dbReference type="InterPro" id="IPR017972">
    <property type="entry name" value="Cyt_P450_CS"/>
</dbReference>
<dbReference type="PANTHER" id="PTHR24291">
    <property type="entry name" value="CYTOCHROME P450 FAMILY 4"/>
    <property type="match status" value="1"/>
</dbReference>
<comment type="caution">
    <text evidence="16">The sequence shown here is derived from an EMBL/GenBank/DDBJ whole genome shotgun (WGS) entry which is preliminary data.</text>
</comment>
<evidence type="ECO:0000256" key="9">
    <source>
        <dbReference type="ARBA" id="ARBA00023002"/>
    </source>
</evidence>
<evidence type="ECO:0000256" key="6">
    <source>
        <dbReference type="ARBA" id="ARBA00022723"/>
    </source>
</evidence>
<dbReference type="PRINTS" id="PR00385">
    <property type="entry name" value="P450"/>
</dbReference>
<dbReference type="PROSITE" id="PS00086">
    <property type="entry name" value="CYTOCHROME_P450"/>
    <property type="match status" value="1"/>
</dbReference>
<keyword evidence="12 15" id="KW-0472">Membrane</keyword>
<dbReference type="InterPro" id="IPR002401">
    <property type="entry name" value="Cyt_P450_E_grp-I"/>
</dbReference>
<dbReference type="OrthoDB" id="1470350at2759"/>